<dbReference type="GO" id="GO:0033389">
    <property type="term" value="P:putrescine biosynthetic process from arginine, via agmatine"/>
    <property type="evidence" value="ECO:0007669"/>
    <property type="project" value="TreeGrafter"/>
</dbReference>
<feature type="binding site" evidence="5">
    <location>
        <position position="134"/>
    </location>
    <ligand>
        <name>Mn(2+)</name>
        <dbReference type="ChEBI" id="CHEBI:29035"/>
        <label>1</label>
    </ligand>
</feature>
<dbReference type="Pfam" id="PF00491">
    <property type="entry name" value="Arginase"/>
    <property type="match status" value="1"/>
</dbReference>
<name>A0A0P1LE30_9BACT</name>
<dbReference type="CDD" id="cd09988">
    <property type="entry name" value="Formimidoylglutamase"/>
    <property type="match status" value="1"/>
</dbReference>
<proteinExistence type="inferred from homology"/>
<accession>A0A0P1M1X6</accession>
<dbReference type="EMBL" id="FAOP01000005">
    <property type="protein sequence ID" value="CUU05525.1"/>
    <property type="molecule type" value="Genomic_DNA"/>
</dbReference>
<dbReference type="PIRSF" id="PIRSF036979">
    <property type="entry name" value="Arginase"/>
    <property type="match status" value="1"/>
</dbReference>
<accession>A0A0S4N397</accession>
<dbReference type="PANTHER" id="PTHR11358">
    <property type="entry name" value="ARGINASE/AGMATINASE"/>
    <property type="match status" value="1"/>
</dbReference>
<accession>A0A0N7MS70</accession>
<keyword evidence="10" id="KW-1185">Reference proteome</keyword>
<dbReference type="PANTHER" id="PTHR11358:SF35">
    <property type="entry name" value="FORMIMIDOYLGLUTAMASE"/>
    <property type="match status" value="1"/>
</dbReference>
<dbReference type="STRING" id="1633631.GCA_001442925_01275"/>
<comment type="cofactor">
    <cofactor evidence="5">
        <name>Mn(2+)</name>
        <dbReference type="ChEBI" id="CHEBI:29035"/>
    </cofactor>
    <text evidence="5">Binds 2 manganese ions per subunit.</text>
</comment>
<feature type="binding site" evidence="5">
    <location>
        <position position="161"/>
    </location>
    <ligand>
        <name>Mn(2+)</name>
        <dbReference type="ChEBI" id="CHEBI:29035"/>
        <label>1</label>
    </ligand>
</feature>
<feature type="binding site" evidence="5">
    <location>
        <position position="246"/>
    </location>
    <ligand>
        <name>Mn(2+)</name>
        <dbReference type="ChEBI" id="CHEBI:29035"/>
        <label>1</label>
    </ligand>
</feature>
<dbReference type="PROSITE" id="PS51409">
    <property type="entry name" value="ARGINASE_2"/>
    <property type="match status" value="1"/>
</dbReference>
<keyword evidence="1 5" id="KW-0479">Metal-binding</keyword>
<dbReference type="GO" id="GO:0006547">
    <property type="term" value="P:L-histidine metabolic process"/>
    <property type="evidence" value="ECO:0007669"/>
    <property type="project" value="UniProtKB-KW"/>
</dbReference>
<protein>
    <submittedName>
        <fullName evidence="8">Formiminoglutamase</fullName>
    </submittedName>
</protein>
<dbReference type="Gene3D" id="3.40.800.10">
    <property type="entry name" value="Ureohydrolase domain"/>
    <property type="match status" value="1"/>
</dbReference>
<dbReference type="EMBL" id="CZVI01000021">
    <property type="protein sequence ID" value="CUS90614.1"/>
    <property type="molecule type" value="Genomic_DNA"/>
</dbReference>
<dbReference type="RefSeq" id="WP_047133182.1">
    <property type="nucleotide sequence ID" value="NZ_CZVI01000021.1"/>
</dbReference>
<evidence type="ECO:0000313" key="10">
    <source>
        <dbReference type="Proteomes" id="UP000182200"/>
    </source>
</evidence>
<reference evidence="7 10" key="2">
    <citation type="submission" date="2015-11" db="EMBL/GenBank/DDBJ databases">
        <authorList>
            <person name="Varghese N."/>
        </authorList>
    </citation>
    <scope>NUCLEOTIDE SEQUENCE [LARGE SCALE GENOMIC DNA]</scope>
    <source>
        <strain evidence="7 10">JGI-8</strain>
    </source>
</reference>
<gene>
    <name evidence="8" type="ORF">JGI4_01280</name>
    <name evidence="7" type="ORF">JGI8_01449</name>
</gene>
<feature type="binding site" evidence="5">
    <location>
        <position position="159"/>
    </location>
    <ligand>
        <name>Mn(2+)</name>
        <dbReference type="ChEBI" id="CHEBI:29035"/>
        <label>1</label>
    </ligand>
</feature>
<accession>A0A0P1M631</accession>
<dbReference type="Proteomes" id="UP000182200">
    <property type="component" value="Unassembled WGS sequence"/>
</dbReference>
<comment type="similarity">
    <text evidence="6">Belongs to the arginase family.</text>
</comment>
<dbReference type="GO" id="GO:0008783">
    <property type="term" value="F:agmatinase activity"/>
    <property type="evidence" value="ECO:0007669"/>
    <property type="project" value="TreeGrafter"/>
</dbReference>
<dbReference type="InterPro" id="IPR006035">
    <property type="entry name" value="Ureohydrolase"/>
</dbReference>
<accession>A0A0P1MRV8</accession>
<reference evidence="8 9" key="1">
    <citation type="submission" date="2015-11" db="EMBL/GenBank/DDBJ databases">
        <authorList>
            <person name="Zhang Y."/>
            <person name="Guo Z."/>
        </authorList>
    </citation>
    <scope>NUCLEOTIDE SEQUENCE [LARGE SCALE GENOMIC DNA]</scope>
    <source>
        <strain evidence="8">JGI-4</strain>
    </source>
</reference>
<accession>A0A0P1LCS1</accession>
<accession>A0A0P1P4N7</accession>
<accession>A0A0P1P8T0</accession>
<evidence type="ECO:0000313" key="8">
    <source>
        <dbReference type="EMBL" id="CUU05525.1"/>
    </source>
</evidence>
<keyword evidence="2" id="KW-0378">Hydrolase</keyword>
<evidence type="ECO:0000313" key="7">
    <source>
        <dbReference type="EMBL" id="CUS90614.1"/>
    </source>
</evidence>
<feature type="binding site" evidence="5">
    <location>
        <position position="248"/>
    </location>
    <ligand>
        <name>Mn(2+)</name>
        <dbReference type="ChEBI" id="CHEBI:29035"/>
        <label>1</label>
    </ligand>
</feature>
<evidence type="ECO:0000256" key="5">
    <source>
        <dbReference type="PIRSR" id="PIRSR036979-1"/>
    </source>
</evidence>
<feature type="binding site" evidence="5">
    <location>
        <position position="163"/>
    </location>
    <ligand>
        <name>Mn(2+)</name>
        <dbReference type="ChEBI" id="CHEBI:29035"/>
        <label>1</label>
    </ligand>
</feature>
<dbReference type="GO" id="GO:0046872">
    <property type="term" value="F:metal ion binding"/>
    <property type="evidence" value="ECO:0007669"/>
    <property type="project" value="UniProtKB-KW"/>
</dbReference>
<dbReference type="AlphaFoldDB" id="A0A0P1LE30"/>
<dbReference type="SUPFAM" id="SSF52768">
    <property type="entry name" value="Arginase/deacetylase"/>
    <property type="match status" value="1"/>
</dbReference>
<evidence type="ECO:0000313" key="9">
    <source>
        <dbReference type="Proteomes" id="UP000182011"/>
    </source>
</evidence>
<keyword evidence="4 5" id="KW-0464">Manganese</keyword>
<evidence type="ECO:0000256" key="6">
    <source>
        <dbReference type="PROSITE-ProRule" id="PRU00742"/>
    </source>
</evidence>
<organism evidence="8 9">
    <name type="scientific">Candidatus Kryptonium thompsonii</name>
    <dbReference type="NCBI Taxonomy" id="1633631"/>
    <lineage>
        <taxon>Bacteria</taxon>
        <taxon>Pseudomonadati</taxon>
        <taxon>Candidatus Kryptoniota</taxon>
        <taxon>Candidatus Kryptonium</taxon>
    </lineage>
</organism>
<dbReference type="InterPro" id="IPR023696">
    <property type="entry name" value="Ureohydrolase_dom_sf"/>
</dbReference>
<keyword evidence="3" id="KW-0369">Histidine metabolism</keyword>
<evidence type="ECO:0000256" key="2">
    <source>
        <dbReference type="ARBA" id="ARBA00022801"/>
    </source>
</evidence>
<accession>A0A0P1M2L4</accession>
<accession>A0A0P1LAM8</accession>
<dbReference type="Proteomes" id="UP000182011">
    <property type="component" value="Unassembled WGS sequence"/>
</dbReference>
<evidence type="ECO:0000256" key="1">
    <source>
        <dbReference type="ARBA" id="ARBA00022723"/>
    </source>
</evidence>
<accession>A0A0P1LE30</accession>
<accession>A0A0P1M6T9</accession>
<evidence type="ECO:0000256" key="4">
    <source>
        <dbReference type="ARBA" id="ARBA00023211"/>
    </source>
</evidence>
<evidence type="ECO:0000256" key="3">
    <source>
        <dbReference type="ARBA" id="ARBA00022808"/>
    </source>
</evidence>
<sequence>MIDEIFKFLTPPDESLFFTRGDKNDPRMGDLVFRDVKNFEGTKVAIIGVPQDEGVKRNQGRPGARKAPDEVRKYFYRLTPFNFKFEKQVTDLKIFDLGNLKTDGELEKIHERLIFVVEELIKNEILVIVIGGGHDIAFPDYLGFARNFEKRKKAVFNIDTHLDVRDSQVRNSGTPFRQILESEYKPDKMIEVGIQNYANSIYHFKYALEKGIKIFTLDDVREKGLDFILNAIELELKDHLVHLSFDVDSVRNADAPGVSATYPDGLKAEDVLKIALFCGLNLNVKILDIAEVNPEYDVDGKTARLAAFFILNFLTGVTNSGGWS</sequence>